<dbReference type="Proteomes" id="UP000254191">
    <property type="component" value="Unassembled WGS sequence"/>
</dbReference>
<organism evidence="4 8">
    <name type="scientific">Proteus mirabilis</name>
    <dbReference type="NCBI Taxonomy" id="584"/>
    <lineage>
        <taxon>Bacteria</taxon>
        <taxon>Pseudomonadati</taxon>
        <taxon>Pseudomonadota</taxon>
        <taxon>Gammaproteobacteria</taxon>
        <taxon>Enterobacterales</taxon>
        <taxon>Morganellaceae</taxon>
        <taxon>Proteus</taxon>
    </lineage>
</organism>
<evidence type="ECO:0000256" key="1">
    <source>
        <dbReference type="SAM" id="SignalP"/>
    </source>
</evidence>
<keyword evidence="1" id="KW-0732">Signal</keyword>
<evidence type="ECO:0000313" key="8">
    <source>
        <dbReference type="Proteomes" id="UP001171165"/>
    </source>
</evidence>
<dbReference type="Gene3D" id="1.10.530.10">
    <property type="match status" value="1"/>
</dbReference>
<dbReference type="InterPro" id="IPR008258">
    <property type="entry name" value="Transglycosylase_SLT_dom_1"/>
</dbReference>
<reference evidence="4" key="3">
    <citation type="submission" date="2023-06" db="EMBL/GenBank/DDBJ databases">
        <authorList>
            <consortium name="Clinical and Environmental Microbiology Branch: Whole genome sequencing antimicrobial resistance pathogens in the healthcare setting"/>
        </authorList>
    </citation>
    <scope>NUCLEOTIDE SEQUENCE</scope>
    <source>
        <strain evidence="4">Microbial</strain>
    </source>
</reference>
<evidence type="ECO:0000313" key="3">
    <source>
        <dbReference type="EMBL" id="ARX33482.1"/>
    </source>
</evidence>
<feature type="signal peptide" evidence="1">
    <location>
        <begin position="1"/>
        <end position="20"/>
    </location>
</feature>
<accession>A0A1Z1SS18</accession>
<sequence length="212" mass="23746">MRKNSLLTLVLLLFSVPLPAREVPPGYREVARQENVPAEALYSLALTESSWTLPAHHPQAGEIHPWPWTLNVAGKGYRYPTRQAAWQALQSFLQTTSPRRIDVGIAQVNWGWNGHHFRSAWEAFDPYTNLHVAARILRRCYEASPGSWIRAAGCYHHPAGGQPAVRYKNSVRRQLATLTGGTQPVPAHLPAVSTDRAVSFVWIEPENKTDAK</sequence>
<protein>
    <submittedName>
        <fullName evidence="3">Lytic transglycosylase</fullName>
    </submittedName>
    <submittedName>
        <fullName evidence="4">Transglycosylase SLT domain-containing protein</fullName>
    </submittedName>
</protein>
<evidence type="ECO:0000313" key="6">
    <source>
        <dbReference type="Proteomes" id="UP000195540"/>
    </source>
</evidence>
<name>A0A1Z1SS18_PROMI</name>
<reference evidence="3 6" key="1">
    <citation type="submission" date="2017-05" db="EMBL/GenBank/DDBJ databases">
        <title>Whole genome sequencing of Proteus mirabilis AR_0155.</title>
        <authorList>
            <person name="Conlan S."/>
            <person name="Thomas P.J."/>
            <person name="Mullikin J."/>
            <person name="Frank K.M."/>
            <person name="Segre J.A."/>
        </authorList>
    </citation>
    <scope>NUCLEOTIDE SEQUENCE [LARGE SCALE GENOMIC DNA]</scope>
    <source>
        <strain evidence="3 6">AR_0155</strain>
    </source>
</reference>
<dbReference type="Proteomes" id="UP000195540">
    <property type="component" value="Chromosome"/>
</dbReference>
<dbReference type="AlphaFoldDB" id="A0A1Z1SS18"/>
<feature type="domain" description="Transglycosylase SLT" evidence="2">
    <location>
        <begin position="29"/>
        <end position="157"/>
    </location>
</feature>
<dbReference type="RefSeq" id="WP_004239718.1">
    <property type="nucleotide sequence ID" value="NZ_BGKS01000002.1"/>
</dbReference>
<dbReference type="OMA" id="YTQPCEL"/>
<gene>
    <name evidence="3" type="ORF">AM402_04720</name>
    <name evidence="5" type="ORF">NCTC11938_02782</name>
    <name evidence="4" type="ORF">PW210_000520</name>
</gene>
<dbReference type="EMBL" id="UGTS01000005">
    <property type="protein sequence ID" value="SUC38512.1"/>
    <property type="molecule type" value="Genomic_DNA"/>
</dbReference>
<feature type="chain" id="PRO_5044063564" evidence="1">
    <location>
        <begin position="21"/>
        <end position="212"/>
    </location>
</feature>
<dbReference type="Pfam" id="PF01464">
    <property type="entry name" value="SLT"/>
    <property type="match status" value="1"/>
</dbReference>
<dbReference type="InterPro" id="IPR023346">
    <property type="entry name" value="Lysozyme-like_dom_sf"/>
</dbReference>
<evidence type="ECO:0000313" key="4">
    <source>
        <dbReference type="EMBL" id="EKW9774755.1"/>
    </source>
</evidence>
<dbReference type="EMBL" id="ABKSPD020000001">
    <property type="protein sequence ID" value="EKW9774755.1"/>
    <property type="molecule type" value="Genomic_DNA"/>
</dbReference>
<proteinExistence type="predicted"/>
<dbReference type="SUPFAM" id="SSF53955">
    <property type="entry name" value="Lysozyme-like"/>
    <property type="match status" value="1"/>
</dbReference>
<reference evidence="5 7" key="2">
    <citation type="submission" date="2018-06" db="EMBL/GenBank/DDBJ databases">
        <authorList>
            <consortium name="Pathogen Informatics"/>
            <person name="Doyle S."/>
        </authorList>
    </citation>
    <scope>NUCLEOTIDE SEQUENCE [LARGE SCALE GENOMIC DNA]</scope>
    <source>
        <strain evidence="5 7">NCTC11938</strain>
    </source>
</reference>
<evidence type="ECO:0000313" key="7">
    <source>
        <dbReference type="Proteomes" id="UP000254191"/>
    </source>
</evidence>
<dbReference type="Proteomes" id="UP001171165">
    <property type="component" value="Unassembled WGS sequence"/>
</dbReference>
<evidence type="ECO:0000313" key="5">
    <source>
        <dbReference type="EMBL" id="SUC38512.1"/>
    </source>
</evidence>
<dbReference type="OrthoDB" id="5945995at2"/>
<evidence type="ECO:0000259" key="2">
    <source>
        <dbReference type="Pfam" id="PF01464"/>
    </source>
</evidence>
<dbReference type="GeneID" id="6800165"/>
<dbReference type="STRING" id="584.AOUC001_14430"/>
<dbReference type="EMBL" id="CP021694">
    <property type="protein sequence ID" value="ARX33482.1"/>
    <property type="molecule type" value="Genomic_DNA"/>
</dbReference>